<dbReference type="InterPro" id="IPR000792">
    <property type="entry name" value="Tscrpt_reg_LuxR_C"/>
</dbReference>
<organism evidence="3 4">
    <name type="scientific">Pontivivens insulae</name>
    <dbReference type="NCBI Taxonomy" id="1639689"/>
    <lineage>
        <taxon>Bacteria</taxon>
        <taxon>Pseudomonadati</taxon>
        <taxon>Pseudomonadota</taxon>
        <taxon>Alphaproteobacteria</taxon>
        <taxon>Rhodobacterales</taxon>
        <taxon>Paracoccaceae</taxon>
        <taxon>Pontivivens</taxon>
    </lineage>
</organism>
<dbReference type="GO" id="GO:0003677">
    <property type="term" value="F:DNA binding"/>
    <property type="evidence" value="ECO:0007669"/>
    <property type="project" value="InterPro"/>
</dbReference>
<dbReference type="SMART" id="SM00421">
    <property type="entry name" value="HTH_LUXR"/>
    <property type="match status" value="1"/>
</dbReference>
<name>A0A2R8AD60_9RHOB</name>
<feature type="transmembrane region" description="Helical" evidence="1">
    <location>
        <begin position="20"/>
        <end position="39"/>
    </location>
</feature>
<keyword evidence="4" id="KW-1185">Reference proteome</keyword>
<evidence type="ECO:0000256" key="1">
    <source>
        <dbReference type="SAM" id="Phobius"/>
    </source>
</evidence>
<dbReference type="AlphaFoldDB" id="A0A2R8AD60"/>
<keyword evidence="1" id="KW-0472">Membrane</keyword>
<accession>A0A2R8AD60</accession>
<keyword evidence="1" id="KW-1133">Transmembrane helix</keyword>
<proteinExistence type="predicted"/>
<dbReference type="SUPFAM" id="SSF46894">
    <property type="entry name" value="C-terminal effector domain of the bipartite response regulators"/>
    <property type="match status" value="1"/>
</dbReference>
<dbReference type="Gene3D" id="1.10.10.10">
    <property type="entry name" value="Winged helix-like DNA-binding domain superfamily/Winged helix DNA-binding domain"/>
    <property type="match status" value="1"/>
</dbReference>
<dbReference type="InterPro" id="IPR036388">
    <property type="entry name" value="WH-like_DNA-bd_sf"/>
</dbReference>
<dbReference type="OrthoDB" id="8277135at2"/>
<dbReference type="Pfam" id="PF00196">
    <property type="entry name" value="GerE"/>
    <property type="match status" value="1"/>
</dbReference>
<dbReference type="GO" id="GO:0006355">
    <property type="term" value="P:regulation of DNA-templated transcription"/>
    <property type="evidence" value="ECO:0007669"/>
    <property type="project" value="InterPro"/>
</dbReference>
<feature type="domain" description="HTH luxR-type" evidence="2">
    <location>
        <begin position="111"/>
        <end position="168"/>
    </location>
</feature>
<protein>
    <recommendedName>
        <fullName evidence="2">HTH luxR-type domain-containing protein</fullName>
    </recommendedName>
</protein>
<dbReference type="EMBL" id="OMKW01000003">
    <property type="protein sequence ID" value="SPF30194.1"/>
    <property type="molecule type" value="Genomic_DNA"/>
</dbReference>
<evidence type="ECO:0000313" key="4">
    <source>
        <dbReference type="Proteomes" id="UP000244932"/>
    </source>
</evidence>
<sequence>MSPEATSGLHTTGKSHLTRAVPLVLLVGLQLICALILGYDLARSVFGITAQPISWRVRELLEIAAVLGMLAGALTAALLISRFRRRATDAEQRLANVSAAFVELVESRFAGWGLTKAETDVAWFALKGVPIAQIAALRNTSEGTVKAQSNAIYRKAGVSSRAELMSLFLDDMLSAHDSQTP</sequence>
<dbReference type="InterPro" id="IPR016032">
    <property type="entry name" value="Sig_transdc_resp-reg_C-effctor"/>
</dbReference>
<dbReference type="Proteomes" id="UP000244932">
    <property type="component" value="Unassembled WGS sequence"/>
</dbReference>
<dbReference type="RefSeq" id="WP_108782906.1">
    <property type="nucleotide sequence ID" value="NZ_OMKW01000003.1"/>
</dbReference>
<evidence type="ECO:0000259" key="2">
    <source>
        <dbReference type="SMART" id="SM00421"/>
    </source>
</evidence>
<keyword evidence="1" id="KW-0812">Transmembrane</keyword>
<evidence type="ECO:0000313" key="3">
    <source>
        <dbReference type="EMBL" id="SPF30194.1"/>
    </source>
</evidence>
<reference evidence="3 4" key="1">
    <citation type="submission" date="2018-03" db="EMBL/GenBank/DDBJ databases">
        <authorList>
            <person name="Keele B.F."/>
        </authorList>
    </citation>
    <scope>NUCLEOTIDE SEQUENCE [LARGE SCALE GENOMIC DNA]</scope>
    <source>
        <strain evidence="3 4">CeCT 8812</strain>
    </source>
</reference>
<gene>
    <name evidence="3" type="ORF">POI8812_02529</name>
</gene>
<feature type="transmembrane region" description="Helical" evidence="1">
    <location>
        <begin position="60"/>
        <end position="80"/>
    </location>
</feature>